<evidence type="ECO:0000313" key="5">
    <source>
        <dbReference type="Proteomes" id="UP001611339"/>
    </source>
</evidence>
<organism evidence="4 5">
    <name type="scientific">Streptomyces litmocidini</name>
    <dbReference type="NCBI Taxonomy" id="67318"/>
    <lineage>
        <taxon>Bacteria</taxon>
        <taxon>Bacillati</taxon>
        <taxon>Actinomycetota</taxon>
        <taxon>Actinomycetes</taxon>
        <taxon>Kitasatosporales</taxon>
        <taxon>Streptomycetaceae</taxon>
        <taxon>Streptomyces</taxon>
    </lineage>
</organism>
<dbReference type="Proteomes" id="UP001611339">
    <property type="component" value="Unassembled WGS sequence"/>
</dbReference>
<dbReference type="RefSeq" id="WP_398710482.1">
    <property type="nucleotide sequence ID" value="NZ_JBIRUI010000008.1"/>
</dbReference>
<feature type="domain" description="DUF4232" evidence="3">
    <location>
        <begin position="92"/>
        <end position="167"/>
    </location>
</feature>
<comment type="caution">
    <text evidence="4">The sequence shown here is derived from an EMBL/GenBank/DDBJ whole genome shotgun (WGS) entry which is preliminary data.</text>
</comment>
<evidence type="ECO:0000256" key="2">
    <source>
        <dbReference type="SAM" id="SignalP"/>
    </source>
</evidence>
<evidence type="ECO:0000259" key="3">
    <source>
        <dbReference type="Pfam" id="PF14016"/>
    </source>
</evidence>
<gene>
    <name evidence="4" type="ORF">ACH407_19555</name>
</gene>
<evidence type="ECO:0000313" key="4">
    <source>
        <dbReference type="EMBL" id="MFI1715756.1"/>
    </source>
</evidence>
<keyword evidence="2" id="KW-0732">Signal</keyword>
<accession>A0ABW7U8I9</accession>
<sequence length="233" mass="24172">MRAARKSWKTYALGAAAVAALLSSTACGPDGGTDDGAVSPAPSRTASATGTTAPVTPSPAPTTGAPQPTATHSAKPSGSGSGSGSKEKAPACGDQDLSIGTSYWAHDSGQHLLITATNVTDKPCTLYHYPFITFGQDVDSPLQPMESPAKAVATIGPKQKAYAGVKLFLGGEKTKTYESFGIAYQDPNSNDDGSPIDVALSDEVQFVTVGRNPSVTFWNLDRSEVERFVFKAR</sequence>
<evidence type="ECO:0000256" key="1">
    <source>
        <dbReference type="SAM" id="MobiDB-lite"/>
    </source>
</evidence>
<feature type="signal peptide" evidence="2">
    <location>
        <begin position="1"/>
        <end position="28"/>
    </location>
</feature>
<dbReference type="InterPro" id="IPR025326">
    <property type="entry name" value="DUF4232"/>
</dbReference>
<feature type="region of interest" description="Disordered" evidence="1">
    <location>
        <begin position="24"/>
        <end position="92"/>
    </location>
</feature>
<protein>
    <submittedName>
        <fullName evidence="4">DUF4232 domain-containing protein</fullName>
    </submittedName>
</protein>
<reference evidence="4 5" key="1">
    <citation type="submission" date="2024-10" db="EMBL/GenBank/DDBJ databases">
        <title>The Natural Products Discovery Center: Release of the First 8490 Sequenced Strains for Exploring Actinobacteria Biosynthetic Diversity.</title>
        <authorList>
            <person name="Kalkreuter E."/>
            <person name="Kautsar S.A."/>
            <person name="Yang D."/>
            <person name="Bader C.D."/>
            <person name="Teijaro C.N."/>
            <person name="Fluegel L."/>
            <person name="Davis C.M."/>
            <person name="Simpson J.R."/>
            <person name="Lauterbach L."/>
            <person name="Steele A.D."/>
            <person name="Gui C."/>
            <person name="Meng S."/>
            <person name="Li G."/>
            <person name="Viehrig K."/>
            <person name="Ye F."/>
            <person name="Su P."/>
            <person name="Kiefer A.F."/>
            <person name="Nichols A."/>
            <person name="Cepeda A.J."/>
            <person name="Yan W."/>
            <person name="Fan B."/>
            <person name="Jiang Y."/>
            <person name="Adhikari A."/>
            <person name="Zheng C.-J."/>
            <person name="Schuster L."/>
            <person name="Cowan T.M."/>
            <person name="Smanski M.J."/>
            <person name="Chevrette M.G."/>
            <person name="De Carvalho L.P.S."/>
            <person name="Shen B."/>
        </authorList>
    </citation>
    <scope>NUCLEOTIDE SEQUENCE [LARGE SCALE GENOMIC DNA]</scope>
    <source>
        <strain evidence="4 5">NPDC020602</strain>
    </source>
</reference>
<dbReference type="Pfam" id="PF14016">
    <property type="entry name" value="DUF4232"/>
    <property type="match status" value="1"/>
</dbReference>
<dbReference type="PROSITE" id="PS51257">
    <property type="entry name" value="PROKAR_LIPOPROTEIN"/>
    <property type="match status" value="1"/>
</dbReference>
<name>A0ABW7U8I9_9ACTN</name>
<proteinExistence type="predicted"/>
<feature type="chain" id="PRO_5045184119" evidence="2">
    <location>
        <begin position="29"/>
        <end position="233"/>
    </location>
</feature>
<feature type="compositionally biased region" description="Low complexity" evidence="1">
    <location>
        <begin position="45"/>
        <end position="71"/>
    </location>
</feature>
<keyword evidence="5" id="KW-1185">Reference proteome</keyword>
<dbReference type="EMBL" id="JBIRUI010000008">
    <property type="protein sequence ID" value="MFI1715756.1"/>
    <property type="molecule type" value="Genomic_DNA"/>
</dbReference>